<dbReference type="AlphaFoldDB" id="A0A6J4URV6"/>
<dbReference type="EMBL" id="CADCWI010000079">
    <property type="protein sequence ID" value="CAA9556261.1"/>
    <property type="molecule type" value="Genomic_DNA"/>
</dbReference>
<gene>
    <name evidence="1" type="ORF">AVDCRST_MAG43-1488</name>
</gene>
<evidence type="ECO:0000313" key="1">
    <source>
        <dbReference type="EMBL" id="CAA9556261.1"/>
    </source>
</evidence>
<name>A0A6J4URV6_9BACT</name>
<proteinExistence type="predicted"/>
<evidence type="ECO:0008006" key="2">
    <source>
        <dbReference type="Google" id="ProtNLM"/>
    </source>
</evidence>
<protein>
    <recommendedName>
        <fullName evidence="2">MOSC domain-containing protein</fullName>
    </recommendedName>
</protein>
<organism evidence="1">
    <name type="scientific">uncultured Thermomicrobiales bacterium</name>
    <dbReference type="NCBI Taxonomy" id="1645740"/>
    <lineage>
        <taxon>Bacteria</taxon>
        <taxon>Pseudomonadati</taxon>
        <taxon>Thermomicrobiota</taxon>
        <taxon>Thermomicrobia</taxon>
        <taxon>Thermomicrobiales</taxon>
        <taxon>environmental samples</taxon>
    </lineage>
</organism>
<accession>A0A6J4URV6</accession>
<reference evidence="1" key="1">
    <citation type="submission" date="2020-02" db="EMBL/GenBank/DDBJ databases">
        <authorList>
            <person name="Meier V. D."/>
        </authorList>
    </citation>
    <scope>NUCLEOTIDE SEQUENCE</scope>
    <source>
        <strain evidence="1">AVDCRST_MAG43</strain>
    </source>
</reference>
<sequence>MSLSNPLATPLQPIPELELIGPIVLLQVQVRSLKRGERPRRWYDPDPLTAVPAIQIDPGGVTGIDAAGDPTIGDVHHRDHRASKFRGENGVSIGFTSHYGRMRDRFGVHLQTGTAGENVIVQSGRVHEEPDVAGGFVIVSHQAPVELGSVESVMPCAEFSKWCLRYPHDSLPDAAVTDALKFLFSGTRGFLATLEMTARQDDQPWPRIAVGDLVYRRRTAA</sequence>